<evidence type="ECO:0000256" key="8">
    <source>
        <dbReference type="ARBA" id="ARBA00022946"/>
    </source>
</evidence>
<dbReference type="FunFam" id="1.20.120.790:FF:000004">
    <property type="entry name" value="Heat shock protein 75 kDa"/>
    <property type="match status" value="1"/>
</dbReference>
<organism evidence="20">
    <name type="scientific">Phallusia mammillata</name>
    <dbReference type="NCBI Taxonomy" id="59560"/>
    <lineage>
        <taxon>Eukaryota</taxon>
        <taxon>Metazoa</taxon>
        <taxon>Chordata</taxon>
        <taxon>Tunicata</taxon>
        <taxon>Ascidiacea</taxon>
        <taxon>Phlebobranchia</taxon>
        <taxon>Ascidiidae</taxon>
        <taxon>Phallusia</taxon>
    </lineage>
</organism>
<keyword evidence="7 18" id="KW-0067">ATP-binding</keyword>
<gene>
    <name evidence="20" type="primary">Trap1</name>
</gene>
<feature type="binding site" evidence="18">
    <location>
        <position position="193"/>
    </location>
    <ligand>
        <name>ATP</name>
        <dbReference type="ChEBI" id="CHEBI:30616"/>
    </ligand>
</feature>
<dbReference type="InterPro" id="IPR020575">
    <property type="entry name" value="Hsp90_N"/>
</dbReference>
<evidence type="ECO:0000313" key="20">
    <source>
        <dbReference type="EMBL" id="CAB3267216.1"/>
    </source>
</evidence>
<keyword evidence="8" id="KW-0809">Transit peptide</keyword>
<comment type="subunit">
    <text evidence="14">Binds to the intracellular domain of tumor necrosis factor type 1 receptor. Binds to RB1. Interacts with SRC. Interacts with SDHA.</text>
</comment>
<keyword evidence="4" id="KW-0597">Phosphoprotein</keyword>
<dbReference type="EMBL" id="LR791354">
    <property type="protein sequence ID" value="CAB3267216.1"/>
    <property type="molecule type" value="mRNA"/>
</dbReference>
<dbReference type="PANTHER" id="PTHR11528">
    <property type="entry name" value="HEAT SHOCK PROTEIN 90 FAMILY MEMBER"/>
    <property type="match status" value="1"/>
</dbReference>
<dbReference type="Gene3D" id="3.30.230.80">
    <property type="match status" value="1"/>
</dbReference>
<protein>
    <recommendedName>
        <fullName evidence="15">Heat shock protein 75 kDa, mitochondrial</fullName>
    </recommendedName>
    <alternativeName>
        <fullName evidence="17">TNFR-associated protein 1</fullName>
    </alternativeName>
    <alternativeName>
        <fullName evidence="16">Tumor necrosis factor type 1 receptor-associated protein</fullName>
    </alternativeName>
</protein>
<dbReference type="Gene3D" id="3.30.565.10">
    <property type="entry name" value="Histidine kinase-like ATPase, C-terminal domain"/>
    <property type="match status" value="1"/>
</dbReference>
<dbReference type="NCBIfam" id="NF003555">
    <property type="entry name" value="PRK05218.1"/>
    <property type="match status" value="1"/>
</dbReference>
<sequence>MATCSKTCSSILLRNISPLKRISCRNYTRLNSKLTNVKGAASFSTNLLYIDKTPNLSSCNTWRLYSSQTATSEEGKSDENQASVDVTEEEKSIIEDNEKPVGNFDQHEFQAETAELLNIVAKSLYSENEVFIREIISNASDALEKLRYTRLTSQEAMAEDVPLEIHIKTDKYNNTFTIQDTGIGLSREDLTNNLGTIARSGSKEFLKNVSEKGDANSSIIGQFGVGFYSTFMVGNEVTVYTKTHDPDSKGHCWKSKGGVSYEITEAESVKPGTKIVVLLKPDCRQFAEEDTVEKIISKHSAFVGFPVRLNGKLLNTVQPLWTLEAKDIDEDQHLKFFRHLSANDSEHYMYKLFYKTDAPLNIRSIFYISEQRPTILEMSKDTTGRSGVSLYSRKVLVQHKTEHLLPKWLRFLRGVVDSEDIPLNLSRELLQNSALISKMRETLTSRLIKFFLDQSKRDPEKYLQFFRNYKLFITEGVLAEDMQEKREEVAQLLRYESSSLPEGEVTGLKDYIKRMKDGQRNIFYLCAPSRNLAETSPYFEALKGKDVEVLFCYDPYDEITMLQLKMYDTKQLFSLENEVLADMFQPNKDKESKPGLENEPVVTTQLSESQGKDLTDWAKAALDVKVTDVKVTDKLDKHPAMVTVWEMGSVRHFLKSQYLTDPKGLSEAERTALFKPTLQLNASHPVILKLSKIKNADENLGKKILEQLYDNAMVSAGLVEDARPMINRLNDLLSDVLEKH</sequence>
<dbReference type="AlphaFoldDB" id="A0A6F9DW65"/>
<evidence type="ECO:0000256" key="6">
    <source>
        <dbReference type="ARBA" id="ARBA00022792"/>
    </source>
</evidence>
<dbReference type="GO" id="GO:0005524">
    <property type="term" value="F:ATP binding"/>
    <property type="evidence" value="ECO:0007669"/>
    <property type="project" value="UniProtKB-KW"/>
</dbReference>
<dbReference type="GO" id="GO:0051082">
    <property type="term" value="F:unfolded protein binding"/>
    <property type="evidence" value="ECO:0007669"/>
    <property type="project" value="InterPro"/>
</dbReference>
<feature type="binding site" evidence="18">
    <location>
        <begin position="222"/>
        <end position="227"/>
    </location>
    <ligand>
        <name>ATP</name>
        <dbReference type="ChEBI" id="CHEBI:30616"/>
    </ligand>
</feature>
<evidence type="ECO:0000256" key="4">
    <source>
        <dbReference type="ARBA" id="ARBA00022553"/>
    </source>
</evidence>
<dbReference type="FunFam" id="3.40.50.11260:FF:000004">
    <property type="entry name" value="Heat shock protein 75 mitochondrial"/>
    <property type="match status" value="1"/>
</dbReference>
<accession>A0A6F9DW65</accession>
<keyword evidence="5 18" id="KW-0547">Nucleotide-binding</keyword>
<keyword evidence="12" id="KW-0143">Chaperone</keyword>
<evidence type="ECO:0000256" key="3">
    <source>
        <dbReference type="ARBA" id="ARBA00008239"/>
    </source>
</evidence>
<dbReference type="GO" id="GO:0005743">
    <property type="term" value="C:mitochondrial inner membrane"/>
    <property type="evidence" value="ECO:0007669"/>
    <property type="project" value="UniProtKB-SubCell"/>
</dbReference>
<evidence type="ECO:0000256" key="11">
    <source>
        <dbReference type="ARBA" id="ARBA00023136"/>
    </source>
</evidence>
<evidence type="ECO:0000256" key="14">
    <source>
        <dbReference type="ARBA" id="ARBA00066161"/>
    </source>
</evidence>
<dbReference type="GO" id="GO:0016887">
    <property type="term" value="F:ATP hydrolysis activity"/>
    <property type="evidence" value="ECO:0007669"/>
    <property type="project" value="InterPro"/>
</dbReference>
<dbReference type="HAMAP" id="MF_00505">
    <property type="entry name" value="HSP90"/>
    <property type="match status" value="1"/>
</dbReference>
<evidence type="ECO:0000256" key="7">
    <source>
        <dbReference type="ARBA" id="ARBA00022840"/>
    </source>
</evidence>
<dbReference type="SUPFAM" id="SSF55874">
    <property type="entry name" value="ATPase domain of HSP90 chaperone/DNA topoisomerase II/histidine kinase"/>
    <property type="match status" value="1"/>
</dbReference>
<evidence type="ECO:0000259" key="19">
    <source>
        <dbReference type="SMART" id="SM00387"/>
    </source>
</evidence>
<reference evidence="20" key="1">
    <citation type="submission" date="2020-04" db="EMBL/GenBank/DDBJ databases">
        <authorList>
            <person name="Neveu A P."/>
        </authorList>
    </citation>
    <scope>NUCLEOTIDE SEQUENCE</scope>
    <source>
        <tissue evidence="20">Whole embryo</tissue>
    </source>
</reference>
<evidence type="ECO:0000256" key="12">
    <source>
        <dbReference type="ARBA" id="ARBA00023186"/>
    </source>
</evidence>
<evidence type="ECO:0000256" key="15">
    <source>
        <dbReference type="ARBA" id="ARBA00073018"/>
    </source>
</evidence>
<evidence type="ECO:0000256" key="17">
    <source>
        <dbReference type="ARBA" id="ARBA00080766"/>
    </source>
</evidence>
<keyword evidence="10" id="KW-0496">Mitochondrion</keyword>
<evidence type="ECO:0000256" key="13">
    <source>
        <dbReference type="ARBA" id="ARBA00057498"/>
    </source>
</evidence>
<feature type="binding site" evidence="18">
    <location>
        <position position="138"/>
    </location>
    <ligand>
        <name>ATP</name>
        <dbReference type="ChEBI" id="CHEBI:30616"/>
    </ligand>
</feature>
<dbReference type="SUPFAM" id="SSF110942">
    <property type="entry name" value="HSP90 C-terminal domain"/>
    <property type="match status" value="1"/>
</dbReference>
<dbReference type="Pfam" id="PF00183">
    <property type="entry name" value="HSP90"/>
    <property type="match status" value="1"/>
</dbReference>
<feature type="binding site" evidence="18">
    <location>
        <position position="427"/>
    </location>
    <ligand>
        <name>ATP</name>
        <dbReference type="ChEBI" id="CHEBI:30616"/>
    </ligand>
</feature>
<dbReference type="FunFam" id="3.30.230.80:FF:000004">
    <property type="entry name" value="Heat shock protein 75 kDa"/>
    <property type="match status" value="1"/>
</dbReference>
<dbReference type="InterPro" id="IPR037196">
    <property type="entry name" value="HSP90_C"/>
</dbReference>
<dbReference type="PIRSF" id="PIRSF002583">
    <property type="entry name" value="Hsp90"/>
    <property type="match status" value="1"/>
</dbReference>
<feature type="domain" description="Histidine kinase/HSP90-like ATPase" evidence="19">
    <location>
        <begin position="127"/>
        <end position="283"/>
    </location>
</feature>
<comment type="similarity">
    <text evidence="3">Belongs to the heat shock protein 90 family.</text>
</comment>
<keyword evidence="20" id="KW-0346">Stress response</keyword>
<name>A0A6F9DW65_9ASCI</name>
<keyword evidence="9" id="KW-0007">Acetylation</keyword>
<dbReference type="GO" id="GO:0140662">
    <property type="term" value="F:ATP-dependent protein folding chaperone"/>
    <property type="evidence" value="ECO:0007669"/>
    <property type="project" value="InterPro"/>
</dbReference>
<dbReference type="PRINTS" id="PR00775">
    <property type="entry name" value="HEATSHOCK90"/>
</dbReference>
<proteinExistence type="evidence at transcript level"/>
<evidence type="ECO:0000256" key="2">
    <source>
        <dbReference type="ARBA" id="ARBA00004305"/>
    </source>
</evidence>
<keyword evidence="6" id="KW-0999">Mitochondrion inner membrane</keyword>
<dbReference type="InterPro" id="IPR036890">
    <property type="entry name" value="HATPase_C_sf"/>
</dbReference>
<evidence type="ECO:0000256" key="1">
    <source>
        <dbReference type="ARBA" id="ARBA00004273"/>
    </source>
</evidence>
<evidence type="ECO:0000256" key="5">
    <source>
        <dbReference type="ARBA" id="ARBA00022741"/>
    </source>
</evidence>
<dbReference type="Gene3D" id="3.40.50.11260">
    <property type="match status" value="1"/>
</dbReference>
<evidence type="ECO:0000256" key="18">
    <source>
        <dbReference type="PIRSR" id="PIRSR002583-1"/>
    </source>
</evidence>
<feature type="binding site" evidence="18">
    <location>
        <position position="134"/>
    </location>
    <ligand>
        <name>ATP</name>
        <dbReference type="ChEBI" id="CHEBI:30616"/>
    </ligand>
</feature>
<feature type="binding site" evidence="18">
    <location>
        <begin position="200"/>
        <end position="201"/>
    </location>
    <ligand>
        <name>ATP</name>
        <dbReference type="ChEBI" id="CHEBI:30616"/>
    </ligand>
</feature>
<dbReference type="GO" id="GO:0019901">
    <property type="term" value="F:protein kinase binding"/>
    <property type="evidence" value="ECO:0007669"/>
    <property type="project" value="UniProtKB-ARBA"/>
</dbReference>
<dbReference type="GO" id="GO:0005759">
    <property type="term" value="C:mitochondrial matrix"/>
    <property type="evidence" value="ECO:0007669"/>
    <property type="project" value="UniProtKB-SubCell"/>
</dbReference>
<dbReference type="Gene3D" id="1.20.120.790">
    <property type="entry name" value="Heat shock protein 90, C-terminal domain"/>
    <property type="match status" value="1"/>
</dbReference>
<dbReference type="Pfam" id="PF13589">
    <property type="entry name" value="HATPase_c_3"/>
    <property type="match status" value="1"/>
</dbReference>
<feature type="binding site" evidence="18">
    <location>
        <position position="273"/>
    </location>
    <ligand>
        <name>ATP</name>
        <dbReference type="ChEBI" id="CHEBI:30616"/>
    </ligand>
</feature>
<dbReference type="InterPro" id="IPR001404">
    <property type="entry name" value="Hsp90_fam"/>
</dbReference>
<comment type="function">
    <text evidence="13">Chaperone that expresses an ATPase activity. Involved in maintaining mitochondrial function and polarization, downstream of PINK1 and mitochondrial complex I. Is a negative regulator of mitochondrial respiration able to modulate the balance between oxidative phosphorylation and aerobic glycolysis. The impact of TRAP1 on mitochondrial respiration is probably mediated by modulation of mitochondrial SRC and inhibition of SDHA.</text>
</comment>
<evidence type="ECO:0000256" key="9">
    <source>
        <dbReference type="ARBA" id="ARBA00022990"/>
    </source>
</evidence>
<dbReference type="SUPFAM" id="SSF54211">
    <property type="entry name" value="Ribosomal protein S5 domain 2-like"/>
    <property type="match status" value="1"/>
</dbReference>
<evidence type="ECO:0000256" key="10">
    <source>
        <dbReference type="ARBA" id="ARBA00023128"/>
    </source>
</evidence>
<feature type="binding site" evidence="18">
    <location>
        <position position="180"/>
    </location>
    <ligand>
        <name>ATP</name>
        <dbReference type="ChEBI" id="CHEBI:30616"/>
    </ligand>
</feature>
<dbReference type="FunFam" id="3.30.565.10:FF:000021">
    <property type="entry name" value="Heat shock protein 75 kDa, mitochondrial"/>
    <property type="match status" value="1"/>
</dbReference>
<dbReference type="InterPro" id="IPR003594">
    <property type="entry name" value="HATPase_dom"/>
</dbReference>
<dbReference type="InterPro" id="IPR020568">
    <property type="entry name" value="Ribosomal_Su5_D2-typ_SF"/>
</dbReference>
<dbReference type="CDD" id="cd16927">
    <property type="entry name" value="HATPase_Hsp90-like"/>
    <property type="match status" value="1"/>
</dbReference>
<evidence type="ECO:0000256" key="16">
    <source>
        <dbReference type="ARBA" id="ARBA00076190"/>
    </source>
</evidence>
<dbReference type="SMART" id="SM00387">
    <property type="entry name" value="HATPase_c"/>
    <property type="match status" value="1"/>
</dbReference>
<keyword evidence="11" id="KW-0472">Membrane</keyword>
<comment type="subcellular location">
    <subcellularLocation>
        <location evidence="1">Mitochondrion inner membrane</location>
    </subcellularLocation>
    <subcellularLocation>
        <location evidence="2">Mitochondrion matrix</location>
    </subcellularLocation>
</comment>